<evidence type="ECO:0000256" key="2">
    <source>
        <dbReference type="ARBA" id="ARBA00022649"/>
    </source>
</evidence>
<proteinExistence type="inferred from homology"/>
<organism evidence="4 5">
    <name type="scientific">Labrys miyagiensis</name>
    <dbReference type="NCBI Taxonomy" id="346912"/>
    <lineage>
        <taxon>Bacteria</taxon>
        <taxon>Pseudomonadati</taxon>
        <taxon>Pseudomonadota</taxon>
        <taxon>Alphaproteobacteria</taxon>
        <taxon>Hyphomicrobiales</taxon>
        <taxon>Xanthobacteraceae</taxon>
        <taxon>Labrys</taxon>
    </lineage>
</organism>
<dbReference type="PANTHER" id="PTHR33755">
    <property type="entry name" value="TOXIN PARE1-RELATED"/>
    <property type="match status" value="1"/>
</dbReference>
<dbReference type="EMBL" id="BSPC01000005">
    <property type="protein sequence ID" value="GLS17150.1"/>
    <property type="molecule type" value="Genomic_DNA"/>
</dbReference>
<dbReference type="Gene3D" id="3.30.2310.20">
    <property type="entry name" value="RelE-like"/>
    <property type="match status" value="1"/>
</dbReference>
<feature type="domain" description="PH" evidence="3">
    <location>
        <begin position="1"/>
        <end position="40"/>
    </location>
</feature>
<dbReference type="PROSITE" id="PS50003">
    <property type="entry name" value="PH_DOMAIN"/>
    <property type="match status" value="1"/>
</dbReference>
<dbReference type="InterPro" id="IPR001849">
    <property type="entry name" value="PH_domain"/>
</dbReference>
<dbReference type="InterPro" id="IPR051803">
    <property type="entry name" value="TA_system_RelE-like_toxin"/>
</dbReference>
<comment type="similarity">
    <text evidence="1">Belongs to the RelE toxin family.</text>
</comment>
<keyword evidence="2" id="KW-1277">Toxin-antitoxin system</keyword>
<dbReference type="RefSeq" id="WP_284309983.1">
    <property type="nucleotide sequence ID" value="NZ_BSPC01000005.1"/>
</dbReference>
<dbReference type="Pfam" id="PF05016">
    <property type="entry name" value="ParE_toxin"/>
    <property type="match status" value="1"/>
</dbReference>
<reference evidence="5" key="1">
    <citation type="journal article" date="2019" name="Int. J. Syst. Evol. Microbiol.">
        <title>The Global Catalogue of Microorganisms (GCM) 10K type strain sequencing project: providing services to taxonomists for standard genome sequencing and annotation.</title>
        <authorList>
            <consortium name="The Broad Institute Genomics Platform"/>
            <consortium name="The Broad Institute Genome Sequencing Center for Infectious Disease"/>
            <person name="Wu L."/>
            <person name="Ma J."/>
        </authorList>
    </citation>
    <scope>NUCLEOTIDE SEQUENCE [LARGE SCALE GENOMIC DNA]</scope>
    <source>
        <strain evidence="5">NBRC 101365</strain>
    </source>
</reference>
<dbReference type="InterPro" id="IPR007712">
    <property type="entry name" value="RelE/ParE_toxin"/>
</dbReference>
<sequence length="94" mass="10737">MPFRVRPEAEADIENIALYIAADSPMAAKKWFDDIYRRCRGLGEMPGMGVARSDVRPDLRMFPAGKYLILYREVDGGAEIVRVIHGARQWQELL</sequence>
<dbReference type="Proteomes" id="UP001156882">
    <property type="component" value="Unassembled WGS sequence"/>
</dbReference>
<evidence type="ECO:0000256" key="1">
    <source>
        <dbReference type="ARBA" id="ARBA00006226"/>
    </source>
</evidence>
<comment type="caution">
    <text evidence="4">The sequence shown here is derived from an EMBL/GenBank/DDBJ whole genome shotgun (WGS) entry which is preliminary data.</text>
</comment>
<evidence type="ECO:0000313" key="5">
    <source>
        <dbReference type="Proteomes" id="UP001156882"/>
    </source>
</evidence>
<evidence type="ECO:0000259" key="3">
    <source>
        <dbReference type="PROSITE" id="PS50003"/>
    </source>
</evidence>
<dbReference type="InterPro" id="IPR035093">
    <property type="entry name" value="RelE/ParE_toxin_dom_sf"/>
</dbReference>
<name>A0ABQ6CAI0_9HYPH</name>
<dbReference type="PANTHER" id="PTHR33755:SF6">
    <property type="entry name" value="PLASMID STABILIZATION SYSTEM PROTEIN"/>
    <property type="match status" value="1"/>
</dbReference>
<protein>
    <submittedName>
        <fullName evidence="4">Plasmid stabilization protein</fullName>
    </submittedName>
</protein>
<gene>
    <name evidence="4" type="ORF">GCM10007874_01650</name>
</gene>
<keyword evidence="5" id="KW-1185">Reference proteome</keyword>
<accession>A0ABQ6CAI0</accession>
<evidence type="ECO:0000313" key="4">
    <source>
        <dbReference type="EMBL" id="GLS17150.1"/>
    </source>
</evidence>